<reference evidence="2 3" key="1">
    <citation type="submission" date="2011-09" db="EMBL/GenBank/DDBJ databases">
        <authorList>
            <person name="Pope W.H."/>
            <person name="Pedulla M.L."/>
            <person name="Ford M.E."/>
            <person name="Peebles C.L."/>
            <person name="Hatfull G.H."/>
            <person name="Hendrix R.W."/>
        </authorList>
    </citation>
    <scope>NUCLEOTIDE SEQUENCE [LARGE SCALE GENOMIC DNA]</scope>
    <source>
        <strain evidence="2">G</strain>
    </source>
</reference>
<evidence type="ECO:0000313" key="2">
    <source>
        <dbReference type="EMBL" id="AEO93908.1"/>
    </source>
</evidence>
<evidence type="ECO:0000313" key="3">
    <source>
        <dbReference type="Proteomes" id="UP000009273"/>
    </source>
</evidence>
<accession>G3MB45</accession>
<sequence length="147" mass="16498">MKKVNMETKFNVVKEMANELGIKYVGVKKEVIIENINNKIDEIEASKSQESQETPKETKKAGKWYEQEGAFPYTEGTLMIITNHPNKAIVGRMVEVSGPSTKRNAVKCFLISGKNGQKQKTHLSLDFDMVTEHTPQYPALIPSIITA</sequence>
<name>G3MB45_9CAUD</name>
<dbReference type="Proteomes" id="UP000009273">
    <property type="component" value="Segment"/>
</dbReference>
<dbReference type="KEGG" id="vg:18563873"/>
<dbReference type="GeneID" id="18563873"/>
<proteinExistence type="predicted"/>
<dbReference type="EMBL" id="JN638751">
    <property type="protein sequence ID" value="AEO93908.1"/>
    <property type="molecule type" value="Genomic_DNA"/>
</dbReference>
<feature type="region of interest" description="Disordered" evidence="1">
    <location>
        <begin position="42"/>
        <end position="63"/>
    </location>
</feature>
<feature type="compositionally biased region" description="Basic and acidic residues" evidence="1">
    <location>
        <begin position="53"/>
        <end position="63"/>
    </location>
</feature>
<organism evidence="2 3">
    <name type="scientific">Bacillus phage G</name>
    <dbReference type="NCBI Taxonomy" id="2884420"/>
    <lineage>
        <taxon>Viruses</taxon>
        <taxon>Duplodnaviria</taxon>
        <taxon>Heunggongvirae</taxon>
        <taxon>Uroviricota</taxon>
        <taxon>Caudoviricetes</taxon>
        <taxon>Donellivirus</taxon>
        <taxon>Donellivirus gee</taxon>
    </lineage>
</organism>
<dbReference type="RefSeq" id="YP_009015957.1">
    <property type="nucleotide sequence ID" value="NC_023719.1"/>
</dbReference>
<keyword evidence="3" id="KW-1185">Reference proteome</keyword>
<evidence type="ECO:0000256" key="1">
    <source>
        <dbReference type="SAM" id="MobiDB-lite"/>
    </source>
</evidence>
<gene>
    <name evidence="2" type="primary">665</name>
    <name evidence="2" type="ORF">G_665</name>
</gene>
<protein>
    <submittedName>
        <fullName evidence="2">Gp665</fullName>
    </submittedName>
</protein>